<dbReference type="RefSeq" id="XP_025594854.1">
    <property type="nucleotide sequence ID" value="XM_025743627.1"/>
</dbReference>
<feature type="transmembrane region" description="Helical" evidence="9">
    <location>
        <begin position="472"/>
        <end position="499"/>
    </location>
</feature>
<feature type="transmembrane region" description="Helical" evidence="9">
    <location>
        <begin position="536"/>
        <end position="558"/>
    </location>
</feature>
<protein>
    <submittedName>
        <fullName evidence="11">P-loop containing nucleoside triphosphate hydrolase protein</fullName>
    </submittedName>
</protein>
<feature type="transmembrane region" description="Helical" evidence="9">
    <location>
        <begin position="430"/>
        <end position="451"/>
    </location>
</feature>
<evidence type="ECO:0000256" key="2">
    <source>
        <dbReference type="ARBA" id="ARBA00022448"/>
    </source>
</evidence>
<dbReference type="Pfam" id="PF00005">
    <property type="entry name" value="ABC_tran"/>
    <property type="match status" value="1"/>
</dbReference>
<dbReference type="InterPro" id="IPR003593">
    <property type="entry name" value="AAA+_ATPase"/>
</dbReference>
<keyword evidence="11" id="KW-0378">Hydrolase</keyword>
<evidence type="ECO:0000256" key="3">
    <source>
        <dbReference type="ARBA" id="ARBA00022692"/>
    </source>
</evidence>
<evidence type="ECO:0000259" key="10">
    <source>
        <dbReference type="PROSITE" id="PS50893"/>
    </source>
</evidence>
<evidence type="ECO:0000256" key="6">
    <source>
        <dbReference type="ARBA" id="ARBA00022989"/>
    </source>
</evidence>
<feature type="domain" description="ABC transporter" evidence="10">
    <location>
        <begin position="48"/>
        <end position="290"/>
    </location>
</feature>
<dbReference type="InterPro" id="IPR043926">
    <property type="entry name" value="ABCG_dom"/>
</dbReference>
<evidence type="ECO:0000313" key="11">
    <source>
        <dbReference type="EMBL" id="PWN94575.1"/>
    </source>
</evidence>
<evidence type="ECO:0000256" key="4">
    <source>
        <dbReference type="ARBA" id="ARBA00022741"/>
    </source>
</evidence>
<dbReference type="PROSITE" id="PS50893">
    <property type="entry name" value="ABC_TRANSPORTER_2"/>
    <property type="match status" value="1"/>
</dbReference>
<dbReference type="Pfam" id="PF19055">
    <property type="entry name" value="ABC2_membrane_7"/>
    <property type="match status" value="1"/>
</dbReference>
<name>A0A316Z329_9BASI</name>
<dbReference type="Gene3D" id="3.40.50.300">
    <property type="entry name" value="P-loop containing nucleotide triphosphate hydrolases"/>
    <property type="match status" value="1"/>
</dbReference>
<dbReference type="GeneID" id="37271171"/>
<dbReference type="STRING" id="58919.A0A316Z329"/>
<keyword evidence="4" id="KW-0547">Nucleotide-binding</keyword>
<dbReference type="GO" id="GO:0005524">
    <property type="term" value="F:ATP binding"/>
    <property type="evidence" value="ECO:0007669"/>
    <property type="project" value="UniProtKB-KW"/>
</dbReference>
<dbReference type="PANTHER" id="PTHR48041">
    <property type="entry name" value="ABC TRANSPORTER G FAMILY MEMBER 28"/>
    <property type="match status" value="1"/>
</dbReference>
<reference evidence="11 12" key="1">
    <citation type="journal article" date="2018" name="Mol. Biol. Evol.">
        <title>Broad Genomic Sampling Reveals a Smut Pathogenic Ancestry of the Fungal Clade Ustilaginomycotina.</title>
        <authorList>
            <person name="Kijpornyongpan T."/>
            <person name="Mondo S.J."/>
            <person name="Barry K."/>
            <person name="Sandor L."/>
            <person name="Lee J."/>
            <person name="Lipzen A."/>
            <person name="Pangilinan J."/>
            <person name="LaButti K."/>
            <person name="Hainaut M."/>
            <person name="Henrissat B."/>
            <person name="Grigoriev I.V."/>
            <person name="Spatafora J.W."/>
            <person name="Aime M.C."/>
        </authorList>
    </citation>
    <scope>NUCLEOTIDE SEQUENCE [LARGE SCALE GENOMIC DNA]</scope>
    <source>
        <strain evidence="11 12">MCA 4186</strain>
    </source>
</reference>
<proteinExistence type="predicted"/>
<feature type="transmembrane region" description="Helical" evidence="9">
    <location>
        <begin position="505"/>
        <end position="524"/>
    </location>
</feature>
<dbReference type="InterPro" id="IPR013525">
    <property type="entry name" value="ABC2_TM"/>
</dbReference>
<dbReference type="Proteomes" id="UP000245946">
    <property type="component" value="Unassembled WGS sequence"/>
</dbReference>
<gene>
    <name evidence="11" type="ORF">FA09DRAFT_332871</name>
</gene>
<keyword evidence="5" id="KW-0067">ATP-binding</keyword>
<evidence type="ECO:0000256" key="5">
    <source>
        <dbReference type="ARBA" id="ARBA00022840"/>
    </source>
</evidence>
<dbReference type="PANTHER" id="PTHR48041:SF122">
    <property type="entry name" value="ABC TRANSPORTER DOMAIN-CONTAINING PROTEIN"/>
    <property type="match status" value="1"/>
</dbReference>
<sequence>MSLSASGLRWENLRYSIPLPKKAAAEARARAAVDPTDSTLEKSETGNVQTSDSGIDAGMRHILRGISGEVRRGEMVAILGASGAGKTTALNALSTRIGKTGELGGTITFDGKPRNPASWKRTVGYVEQDDQLFGLLSVRETIEYAASLRLPAKLFSEADKQARVDTTIKSLRLEKAQHTRIGTPGARGVSGGERKRTSIAVELVSDVSLLMLDEPTSGLDAFAAANAIELLKNISRERQIAVLMTIHQPSFAVLSLFDKISLLARGAVYYNGPPHIAEAWFESLGYGTPKGVSPPDHYITMAEAFEKTPEAEARVLGLLSAWAERGEAFVASYEKDYPASSSIDGHSPSNTIDAKRDVEQHAGAERDQASWPTPWHKELAILTHRVWLQLIRDKSVLFAGIGQTVALCIFIGFAYFRLGNSQSDVLARVGALFIVPVNAAFAVTFATYAPFPLERSIIIRERSGGQYRTTSAYLAKMLVTLPSTVVSTIVYYIVIYWMIGFRAGAGPFFIWIGITQLQVLSAIGQGFAIGCAVPSITLAGVLAPLVNVVAMLFGSSLLPLSSIPPWFIWLHWISPLSYSFAALAQNEFGGDRTFECSAGAAQCYRTGADVLAQYDLQRFGIGACAGFLVLLSSAYFILGYIGLRFGGHPRFRYA</sequence>
<keyword evidence="3 9" id="KW-0812">Transmembrane</keyword>
<evidence type="ECO:0000256" key="1">
    <source>
        <dbReference type="ARBA" id="ARBA00004141"/>
    </source>
</evidence>
<accession>A0A316Z329</accession>
<dbReference type="GO" id="GO:0140359">
    <property type="term" value="F:ABC-type transporter activity"/>
    <property type="evidence" value="ECO:0007669"/>
    <property type="project" value="InterPro"/>
</dbReference>
<keyword evidence="6 9" id="KW-1133">Transmembrane helix</keyword>
<dbReference type="SUPFAM" id="SSF52540">
    <property type="entry name" value="P-loop containing nucleoside triphosphate hydrolases"/>
    <property type="match status" value="1"/>
</dbReference>
<dbReference type="OrthoDB" id="66620at2759"/>
<dbReference type="SMART" id="SM00382">
    <property type="entry name" value="AAA"/>
    <property type="match status" value="1"/>
</dbReference>
<dbReference type="GO" id="GO:0016020">
    <property type="term" value="C:membrane"/>
    <property type="evidence" value="ECO:0007669"/>
    <property type="project" value="UniProtKB-SubCell"/>
</dbReference>
<dbReference type="InterPro" id="IPR027417">
    <property type="entry name" value="P-loop_NTPase"/>
</dbReference>
<comment type="subcellular location">
    <subcellularLocation>
        <location evidence="1">Membrane</location>
        <topology evidence="1">Multi-pass membrane protein</topology>
    </subcellularLocation>
</comment>
<dbReference type="AlphaFoldDB" id="A0A316Z329"/>
<evidence type="ECO:0000313" key="12">
    <source>
        <dbReference type="Proteomes" id="UP000245946"/>
    </source>
</evidence>
<evidence type="ECO:0000256" key="7">
    <source>
        <dbReference type="ARBA" id="ARBA00023136"/>
    </source>
</evidence>
<keyword evidence="2" id="KW-0813">Transport</keyword>
<dbReference type="InterPro" id="IPR003439">
    <property type="entry name" value="ABC_transporter-like_ATP-bd"/>
</dbReference>
<dbReference type="GO" id="GO:0016887">
    <property type="term" value="F:ATP hydrolysis activity"/>
    <property type="evidence" value="ECO:0007669"/>
    <property type="project" value="InterPro"/>
</dbReference>
<feature type="region of interest" description="Disordered" evidence="8">
    <location>
        <begin position="32"/>
        <end position="54"/>
    </location>
</feature>
<evidence type="ECO:0000256" key="9">
    <source>
        <dbReference type="SAM" id="Phobius"/>
    </source>
</evidence>
<dbReference type="InterPro" id="IPR050352">
    <property type="entry name" value="ABCG_transporters"/>
</dbReference>
<keyword evidence="12" id="KW-1185">Reference proteome</keyword>
<keyword evidence="7 9" id="KW-0472">Membrane</keyword>
<feature type="transmembrane region" description="Helical" evidence="9">
    <location>
        <begin position="395"/>
        <end position="418"/>
    </location>
</feature>
<dbReference type="EMBL" id="KZ819311">
    <property type="protein sequence ID" value="PWN94575.1"/>
    <property type="molecule type" value="Genomic_DNA"/>
</dbReference>
<evidence type="ECO:0000256" key="8">
    <source>
        <dbReference type="SAM" id="MobiDB-lite"/>
    </source>
</evidence>
<dbReference type="Pfam" id="PF01061">
    <property type="entry name" value="ABC2_membrane"/>
    <property type="match status" value="1"/>
</dbReference>
<organism evidence="11 12">
    <name type="scientific">Tilletiopsis washingtonensis</name>
    <dbReference type="NCBI Taxonomy" id="58919"/>
    <lineage>
        <taxon>Eukaryota</taxon>
        <taxon>Fungi</taxon>
        <taxon>Dikarya</taxon>
        <taxon>Basidiomycota</taxon>
        <taxon>Ustilaginomycotina</taxon>
        <taxon>Exobasidiomycetes</taxon>
        <taxon>Entylomatales</taxon>
        <taxon>Entylomatales incertae sedis</taxon>
        <taxon>Tilletiopsis</taxon>
    </lineage>
</organism>
<feature type="transmembrane region" description="Helical" evidence="9">
    <location>
        <begin position="619"/>
        <end position="643"/>
    </location>
</feature>